<evidence type="ECO:0000256" key="9">
    <source>
        <dbReference type="ARBA" id="ARBA00023180"/>
    </source>
</evidence>
<keyword evidence="11" id="KW-0961">Cell wall biogenesis/degradation</keyword>
<evidence type="ECO:0000256" key="11">
    <source>
        <dbReference type="ARBA" id="ARBA00023316"/>
    </source>
</evidence>
<keyword evidence="7" id="KW-0378">Hydrolase</keyword>
<sequence>MSRLISWATLCLAATKVAAQTFTSCNPLNSTDCPSDVALGTSHTWNWTSGDAANSKVWNTTAGAIDWTEQGAAFTIKGKGDSPTLQSNFYIFFGQISVVMRCAPGTGIISSIVLESDDLDEVDWEFIGGNTTTVETNYFGKGNTTSYDRAIYYAVDNPQENFHNYTTTWTKEKIEWIIDGDIVRTLKYEDALDGKNFPQTPMNVRLGIWAGGDPSANSNWTVEWAGGETNYKDGPYSMLIERLDIEDYSSGSKYSYGDTSGSYESIKIESGNSTIAQELNTVHGVKARFSNLPKGAQIAIVAVVISICAIGLAAFIVCCVRSRKAGRAEHAINEAEWEKHQMEMSMLKQQHQRMRDGDDYDDDDYSYRGAAGYEAKGGIVSGGRYV</sequence>
<dbReference type="PANTHER" id="PTHR10963:SF27">
    <property type="entry name" value="GLYCOSIDASE-RELATED"/>
    <property type="match status" value="1"/>
</dbReference>
<proteinExistence type="inferred from homology"/>
<evidence type="ECO:0000256" key="12">
    <source>
        <dbReference type="ARBA" id="ARBA00038074"/>
    </source>
</evidence>
<evidence type="ECO:0000256" key="4">
    <source>
        <dbReference type="ARBA" id="ARBA00022676"/>
    </source>
</evidence>
<dbReference type="GeneID" id="95976164"/>
<feature type="transmembrane region" description="Helical" evidence="13">
    <location>
        <begin position="298"/>
        <end position="320"/>
    </location>
</feature>
<dbReference type="SUPFAM" id="SSF49899">
    <property type="entry name" value="Concanavalin A-like lectins/glucanases"/>
    <property type="match status" value="1"/>
</dbReference>
<evidence type="ECO:0000313" key="17">
    <source>
        <dbReference type="Proteomes" id="UP001562354"/>
    </source>
</evidence>
<dbReference type="CDD" id="cd02183">
    <property type="entry name" value="GH16_fungal_CRH1_transglycosylase"/>
    <property type="match status" value="1"/>
</dbReference>
<dbReference type="InterPro" id="IPR013320">
    <property type="entry name" value="ConA-like_dom_sf"/>
</dbReference>
<keyword evidence="13" id="KW-0812">Transmembrane</keyword>
<keyword evidence="9" id="KW-0325">Glycoprotein</keyword>
<keyword evidence="13" id="KW-1133">Transmembrane helix</keyword>
<feature type="domain" description="GH16" evidence="15">
    <location>
        <begin position="5"/>
        <end position="233"/>
    </location>
</feature>
<feature type="chain" id="PRO_5045559681" description="chitinase" evidence="14">
    <location>
        <begin position="20"/>
        <end position="386"/>
    </location>
</feature>
<comment type="catalytic activity">
    <reaction evidence="1">
        <text>Random endo-hydrolysis of N-acetyl-beta-D-glucosaminide (1-&gt;4)-beta-linkages in chitin and chitodextrins.</text>
        <dbReference type="EC" id="3.2.1.14"/>
    </reaction>
</comment>
<dbReference type="Pfam" id="PF00722">
    <property type="entry name" value="Glyco_hydro_16"/>
    <property type="match status" value="1"/>
</dbReference>
<evidence type="ECO:0000256" key="3">
    <source>
        <dbReference type="ARBA" id="ARBA00012729"/>
    </source>
</evidence>
<evidence type="ECO:0000256" key="2">
    <source>
        <dbReference type="ARBA" id="ARBA00004370"/>
    </source>
</evidence>
<dbReference type="EC" id="3.2.1.14" evidence="3"/>
<evidence type="ECO:0000313" key="16">
    <source>
        <dbReference type="EMBL" id="KAL1302012.1"/>
    </source>
</evidence>
<evidence type="ECO:0000256" key="1">
    <source>
        <dbReference type="ARBA" id="ARBA00000822"/>
    </source>
</evidence>
<reference evidence="16 17" key="1">
    <citation type="submission" date="2024-07" db="EMBL/GenBank/DDBJ databases">
        <title>Draft sequence of the Neodothiora populina.</title>
        <authorList>
            <person name="Drown D.D."/>
            <person name="Schuette U.S."/>
            <person name="Buechlein A.B."/>
            <person name="Rusch D.R."/>
            <person name="Winton L.W."/>
            <person name="Adams G.A."/>
        </authorList>
    </citation>
    <scope>NUCLEOTIDE SEQUENCE [LARGE SCALE GENOMIC DNA]</scope>
    <source>
        <strain evidence="16 17">CPC 39397</strain>
    </source>
</reference>
<feature type="signal peptide" evidence="14">
    <location>
        <begin position="1"/>
        <end position="19"/>
    </location>
</feature>
<dbReference type="PROSITE" id="PS51762">
    <property type="entry name" value="GH16_2"/>
    <property type="match status" value="1"/>
</dbReference>
<dbReference type="Gene3D" id="2.60.120.200">
    <property type="match status" value="1"/>
</dbReference>
<keyword evidence="5" id="KW-0808">Transferase</keyword>
<dbReference type="InterPro" id="IPR050546">
    <property type="entry name" value="Glycosyl_Hydrlase_16"/>
</dbReference>
<keyword evidence="10" id="KW-0326">Glycosidase</keyword>
<evidence type="ECO:0000259" key="15">
    <source>
        <dbReference type="PROSITE" id="PS51762"/>
    </source>
</evidence>
<accession>A0ABR3P756</accession>
<evidence type="ECO:0000256" key="13">
    <source>
        <dbReference type="SAM" id="Phobius"/>
    </source>
</evidence>
<evidence type="ECO:0000256" key="8">
    <source>
        <dbReference type="ARBA" id="ARBA00023136"/>
    </source>
</evidence>
<dbReference type="RefSeq" id="XP_069198288.1">
    <property type="nucleotide sequence ID" value="XM_069341778.1"/>
</dbReference>
<gene>
    <name evidence="16" type="ORF">AAFC00_002462</name>
</gene>
<comment type="similarity">
    <text evidence="12">Belongs to the glycosyl hydrolase 16 family. CRH1 subfamily.</text>
</comment>
<name>A0ABR3P756_9PEZI</name>
<evidence type="ECO:0000256" key="6">
    <source>
        <dbReference type="ARBA" id="ARBA00022729"/>
    </source>
</evidence>
<keyword evidence="4" id="KW-0328">Glycosyltransferase</keyword>
<keyword evidence="8 13" id="KW-0472">Membrane</keyword>
<keyword evidence="17" id="KW-1185">Reference proteome</keyword>
<organism evidence="16 17">
    <name type="scientific">Neodothiora populina</name>
    <dbReference type="NCBI Taxonomy" id="2781224"/>
    <lineage>
        <taxon>Eukaryota</taxon>
        <taxon>Fungi</taxon>
        <taxon>Dikarya</taxon>
        <taxon>Ascomycota</taxon>
        <taxon>Pezizomycotina</taxon>
        <taxon>Dothideomycetes</taxon>
        <taxon>Dothideomycetidae</taxon>
        <taxon>Dothideales</taxon>
        <taxon>Dothioraceae</taxon>
        <taxon>Neodothiora</taxon>
    </lineage>
</organism>
<dbReference type="EMBL" id="JBFMKM010000012">
    <property type="protein sequence ID" value="KAL1302012.1"/>
    <property type="molecule type" value="Genomic_DNA"/>
</dbReference>
<dbReference type="PANTHER" id="PTHR10963">
    <property type="entry name" value="GLYCOSYL HYDROLASE-RELATED"/>
    <property type="match status" value="1"/>
</dbReference>
<dbReference type="InterPro" id="IPR000757">
    <property type="entry name" value="Beta-glucanase-like"/>
</dbReference>
<protein>
    <recommendedName>
        <fullName evidence="3">chitinase</fullName>
        <ecNumber evidence="3">3.2.1.14</ecNumber>
    </recommendedName>
</protein>
<comment type="caution">
    <text evidence="16">The sequence shown here is derived from an EMBL/GenBank/DDBJ whole genome shotgun (WGS) entry which is preliminary data.</text>
</comment>
<dbReference type="Proteomes" id="UP001562354">
    <property type="component" value="Unassembled WGS sequence"/>
</dbReference>
<keyword evidence="6 14" id="KW-0732">Signal</keyword>
<evidence type="ECO:0000256" key="5">
    <source>
        <dbReference type="ARBA" id="ARBA00022679"/>
    </source>
</evidence>
<evidence type="ECO:0000256" key="7">
    <source>
        <dbReference type="ARBA" id="ARBA00022801"/>
    </source>
</evidence>
<comment type="subcellular location">
    <subcellularLocation>
        <location evidence="2">Membrane</location>
    </subcellularLocation>
</comment>
<evidence type="ECO:0000256" key="10">
    <source>
        <dbReference type="ARBA" id="ARBA00023295"/>
    </source>
</evidence>
<evidence type="ECO:0000256" key="14">
    <source>
        <dbReference type="SAM" id="SignalP"/>
    </source>
</evidence>